<accession>A0A2T2P005</accession>
<name>A0A2T2P005_CORCC</name>
<evidence type="ECO:0000313" key="2">
    <source>
        <dbReference type="Proteomes" id="UP000240883"/>
    </source>
</evidence>
<dbReference type="EMBL" id="KZ678131">
    <property type="protein sequence ID" value="PSN70846.1"/>
    <property type="molecule type" value="Genomic_DNA"/>
</dbReference>
<dbReference type="AlphaFoldDB" id="A0A2T2P005"/>
<proteinExistence type="predicted"/>
<organism evidence="1 2">
    <name type="scientific">Corynespora cassiicola Philippines</name>
    <dbReference type="NCBI Taxonomy" id="1448308"/>
    <lineage>
        <taxon>Eukaryota</taxon>
        <taxon>Fungi</taxon>
        <taxon>Dikarya</taxon>
        <taxon>Ascomycota</taxon>
        <taxon>Pezizomycotina</taxon>
        <taxon>Dothideomycetes</taxon>
        <taxon>Pleosporomycetidae</taxon>
        <taxon>Pleosporales</taxon>
        <taxon>Corynesporascaceae</taxon>
        <taxon>Corynespora</taxon>
    </lineage>
</organism>
<reference evidence="1 2" key="1">
    <citation type="journal article" date="2018" name="Front. Microbiol.">
        <title>Genome-Wide Analysis of Corynespora cassiicola Leaf Fall Disease Putative Effectors.</title>
        <authorList>
            <person name="Lopez D."/>
            <person name="Ribeiro S."/>
            <person name="Label P."/>
            <person name="Fumanal B."/>
            <person name="Venisse J.S."/>
            <person name="Kohler A."/>
            <person name="de Oliveira R.R."/>
            <person name="Labutti K."/>
            <person name="Lipzen A."/>
            <person name="Lail K."/>
            <person name="Bauer D."/>
            <person name="Ohm R.A."/>
            <person name="Barry K.W."/>
            <person name="Spatafora J."/>
            <person name="Grigoriev I.V."/>
            <person name="Martin F.M."/>
            <person name="Pujade-Renaud V."/>
        </authorList>
    </citation>
    <scope>NUCLEOTIDE SEQUENCE [LARGE SCALE GENOMIC DNA]</scope>
    <source>
        <strain evidence="1 2">Philippines</strain>
    </source>
</reference>
<sequence>MRAHVVHRHGGPMWPLGGLVAPRHAVNPINRLSPRLGRADVLVRPPTSSSPFGNRTLPRRWSLASSHINMCILRGDEFRTMARLHISLVYHTLTTLGIPRLAHTQSPKCDSIYWHIVMAELVQYSEQQAEVNDGATFYDIGETLEGGLQVGLGEHSCNSRNNYVPKQLEHIRHLYLYYLNSVYASCFF</sequence>
<evidence type="ECO:0000313" key="1">
    <source>
        <dbReference type="EMBL" id="PSN70846.1"/>
    </source>
</evidence>
<dbReference type="Proteomes" id="UP000240883">
    <property type="component" value="Unassembled WGS sequence"/>
</dbReference>
<feature type="non-terminal residue" evidence="1">
    <location>
        <position position="188"/>
    </location>
</feature>
<protein>
    <submittedName>
        <fullName evidence="1">Uncharacterized protein</fullName>
    </submittedName>
</protein>
<keyword evidence="2" id="KW-1185">Reference proteome</keyword>
<gene>
    <name evidence="1" type="ORF">BS50DRAFT_659651</name>
</gene>